<accession>A0A2J6WI36</accession>
<keyword evidence="3 5" id="KW-0732">Signal</keyword>
<dbReference type="EMBL" id="PNIN01000059">
    <property type="protein sequence ID" value="PMP70017.1"/>
    <property type="molecule type" value="Genomic_DNA"/>
</dbReference>
<organism evidence="6 7">
    <name type="scientific">Calditerrivibrio nitroreducens</name>
    <dbReference type="NCBI Taxonomy" id="477976"/>
    <lineage>
        <taxon>Bacteria</taxon>
        <taxon>Pseudomonadati</taxon>
        <taxon>Deferribacterota</taxon>
        <taxon>Deferribacteres</taxon>
        <taxon>Deferribacterales</taxon>
        <taxon>Calditerrivibrionaceae</taxon>
    </lineage>
</organism>
<gene>
    <name evidence="6" type="ORF">C0187_06095</name>
</gene>
<proteinExistence type="inferred from homology"/>
<dbReference type="InterPro" id="IPR050492">
    <property type="entry name" value="Bact_metal-bind_prot9"/>
</dbReference>
<dbReference type="InterPro" id="IPR006127">
    <property type="entry name" value="ZnuA-like"/>
</dbReference>
<feature type="signal peptide" evidence="5">
    <location>
        <begin position="1"/>
        <end position="30"/>
    </location>
</feature>
<comment type="caution">
    <text evidence="6">The sequence shown here is derived from an EMBL/GenBank/DDBJ whole genome shotgun (WGS) entry which is preliminary data.</text>
</comment>
<feature type="chain" id="PRO_5014392804" evidence="5">
    <location>
        <begin position="31"/>
        <end position="293"/>
    </location>
</feature>
<dbReference type="GO" id="GO:0007155">
    <property type="term" value="P:cell adhesion"/>
    <property type="evidence" value="ECO:0007669"/>
    <property type="project" value="InterPro"/>
</dbReference>
<evidence type="ECO:0000256" key="2">
    <source>
        <dbReference type="ARBA" id="ARBA00022448"/>
    </source>
</evidence>
<reference evidence="6 7" key="1">
    <citation type="submission" date="2018-01" db="EMBL/GenBank/DDBJ databases">
        <title>Metagenomic assembled genomes from two thermal pools in the Uzon Caldera, Kamchatka, Russia.</title>
        <authorList>
            <person name="Wilkins L."/>
            <person name="Ettinger C."/>
        </authorList>
    </citation>
    <scope>NUCLEOTIDE SEQUENCE [LARGE SCALE GENOMIC DNA]</scope>
    <source>
        <strain evidence="6">ZAV-05</strain>
    </source>
</reference>
<sequence>MKLSCKIRRCFMRKIFFTFFLLFSLVTANASERMIAVTILPQKFITEKIVGNLWTVISIIPEGANPHTYEPKINTLKNVSAASAYLSLEEVLDEIWVKKILDVNPKIKIYRMDKGVEKLRMSDDDHHHGKKLFHDPHIWLSLDNMKIIAQNTKDILLSIDPANKTSYEKNYEQLVKEIDMLKNEVSSRLLTKKNKSFLVFHPAWGYFARDFGLNQVSIEFEGKEPSPKRLKEIISFAKSKNIKVIFVQPQISSTTVETLAKELGARIVKINPLEYDWLKNMKYVSQEIADGLE</sequence>
<dbReference type="Gene3D" id="3.40.50.1980">
    <property type="entry name" value="Nitrogenase molybdenum iron protein domain"/>
    <property type="match status" value="2"/>
</dbReference>
<dbReference type="PRINTS" id="PR00691">
    <property type="entry name" value="ADHESINB"/>
</dbReference>
<dbReference type="Proteomes" id="UP000242881">
    <property type="component" value="Unassembled WGS sequence"/>
</dbReference>
<dbReference type="SUPFAM" id="SSF53807">
    <property type="entry name" value="Helical backbone' metal receptor"/>
    <property type="match status" value="1"/>
</dbReference>
<evidence type="ECO:0000256" key="5">
    <source>
        <dbReference type="SAM" id="SignalP"/>
    </source>
</evidence>
<evidence type="ECO:0000256" key="4">
    <source>
        <dbReference type="RuleBase" id="RU003512"/>
    </source>
</evidence>
<dbReference type="PRINTS" id="PR00690">
    <property type="entry name" value="ADHESNFAMILY"/>
</dbReference>
<dbReference type="AlphaFoldDB" id="A0A2J6WI36"/>
<dbReference type="Pfam" id="PF01297">
    <property type="entry name" value="ZnuA"/>
    <property type="match status" value="1"/>
</dbReference>
<evidence type="ECO:0000256" key="3">
    <source>
        <dbReference type="ARBA" id="ARBA00022729"/>
    </source>
</evidence>
<dbReference type="PANTHER" id="PTHR42953">
    <property type="entry name" value="HIGH-AFFINITY ZINC UPTAKE SYSTEM PROTEIN ZNUA-RELATED"/>
    <property type="match status" value="1"/>
</dbReference>
<comment type="similarity">
    <text evidence="1 4">Belongs to the bacterial solute-binding protein 9 family.</text>
</comment>
<evidence type="ECO:0000313" key="7">
    <source>
        <dbReference type="Proteomes" id="UP000242881"/>
    </source>
</evidence>
<dbReference type="PANTHER" id="PTHR42953:SF3">
    <property type="entry name" value="HIGH-AFFINITY ZINC UPTAKE SYSTEM PROTEIN ZNUA"/>
    <property type="match status" value="1"/>
</dbReference>
<evidence type="ECO:0000313" key="6">
    <source>
        <dbReference type="EMBL" id="PMP70017.1"/>
    </source>
</evidence>
<dbReference type="InterPro" id="IPR006129">
    <property type="entry name" value="AdhesinB"/>
</dbReference>
<dbReference type="InterPro" id="IPR006128">
    <property type="entry name" value="Lipoprotein_PsaA-like"/>
</dbReference>
<keyword evidence="2 4" id="KW-0813">Transport</keyword>
<protein>
    <submittedName>
        <fullName evidence="6">Cation ABC transporter substrate-binding protein</fullName>
    </submittedName>
</protein>
<evidence type="ECO:0000256" key="1">
    <source>
        <dbReference type="ARBA" id="ARBA00011028"/>
    </source>
</evidence>
<dbReference type="GO" id="GO:0046872">
    <property type="term" value="F:metal ion binding"/>
    <property type="evidence" value="ECO:0007669"/>
    <property type="project" value="InterPro"/>
</dbReference>
<dbReference type="GO" id="GO:0030001">
    <property type="term" value="P:metal ion transport"/>
    <property type="evidence" value="ECO:0007669"/>
    <property type="project" value="InterPro"/>
</dbReference>
<name>A0A2J6WI36_9BACT</name>